<evidence type="ECO:0000256" key="1">
    <source>
        <dbReference type="SAM" id="Phobius"/>
    </source>
</evidence>
<dbReference type="Proteomes" id="UP001229486">
    <property type="component" value="Unassembled WGS sequence"/>
</dbReference>
<keyword evidence="1" id="KW-1133">Transmembrane helix</keyword>
<keyword evidence="1" id="KW-0472">Membrane</keyword>
<dbReference type="AlphaFoldDB" id="A0AB73INL4"/>
<protein>
    <recommendedName>
        <fullName evidence="4">TIGR04222 domain-containing membrane protein</fullName>
    </recommendedName>
</protein>
<name>A0AB73INL4_9BURK</name>
<dbReference type="RefSeq" id="WP_392396166.1">
    <property type="nucleotide sequence ID" value="NZ_JAURTK010000024.1"/>
</dbReference>
<reference evidence="2" key="1">
    <citation type="submission" date="2023-07" db="EMBL/GenBank/DDBJ databases">
        <title>Sorghum-associated microbial communities from plants grown in Nebraska, USA.</title>
        <authorList>
            <person name="Schachtman D."/>
        </authorList>
    </citation>
    <scope>NUCLEOTIDE SEQUENCE</scope>
    <source>
        <strain evidence="2">DS1061</strain>
    </source>
</reference>
<sequence>MNFLLALLNQIPVIHVSCDDAYGAYRPGLPRRYSMLVLVCGSAKFYLFTIYNRRLGLFRLLRFSELNLLEPQKTIDKLTADYRDTTEYLTDEQVNLQYEFLKERFNNNEDAKSSLETRLASHITSYFALTGFYGYILTMLLPPSPGAWLAWFVFGCGCLFMIACGAFIWSGLQVKGVVRSTFKDLAADISSRTQAALAYTNWYASRQEVRALASQVKNVEMNMILALCIAVPLWIAVQFIMSRPEGVPRDTDDRSTMMTEVVNPDGTFATKNVAALLATLGKGFSSGGEKFVMVSGQQANLNRDRIAGILKLSSGEDNVRDIRLPQSGWGDASVIVKSGKGTQ</sequence>
<feature type="transmembrane region" description="Helical" evidence="1">
    <location>
        <begin position="34"/>
        <end position="52"/>
    </location>
</feature>
<comment type="caution">
    <text evidence="2">The sequence shown here is derived from an EMBL/GenBank/DDBJ whole genome shotgun (WGS) entry which is preliminary data.</text>
</comment>
<proteinExistence type="predicted"/>
<gene>
    <name evidence="2" type="ORF">J2793_007069</name>
</gene>
<accession>A0AB73INL4</accession>
<feature type="transmembrane region" description="Helical" evidence="1">
    <location>
        <begin position="223"/>
        <end position="241"/>
    </location>
</feature>
<evidence type="ECO:0000313" key="2">
    <source>
        <dbReference type="EMBL" id="MDP9651594.1"/>
    </source>
</evidence>
<feature type="transmembrane region" description="Helical" evidence="1">
    <location>
        <begin position="148"/>
        <end position="169"/>
    </location>
</feature>
<dbReference type="EMBL" id="JAURTK010000024">
    <property type="protein sequence ID" value="MDP9651594.1"/>
    <property type="molecule type" value="Genomic_DNA"/>
</dbReference>
<keyword evidence="1" id="KW-0812">Transmembrane</keyword>
<evidence type="ECO:0000313" key="3">
    <source>
        <dbReference type="Proteomes" id="UP001229486"/>
    </source>
</evidence>
<feature type="transmembrane region" description="Helical" evidence="1">
    <location>
        <begin position="123"/>
        <end position="142"/>
    </location>
</feature>
<organism evidence="2 3">
    <name type="scientific">Paraburkholderia caledonica</name>
    <dbReference type="NCBI Taxonomy" id="134536"/>
    <lineage>
        <taxon>Bacteria</taxon>
        <taxon>Pseudomonadati</taxon>
        <taxon>Pseudomonadota</taxon>
        <taxon>Betaproteobacteria</taxon>
        <taxon>Burkholderiales</taxon>
        <taxon>Burkholderiaceae</taxon>
        <taxon>Paraburkholderia</taxon>
    </lineage>
</organism>
<evidence type="ECO:0008006" key="4">
    <source>
        <dbReference type="Google" id="ProtNLM"/>
    </source>
</evidence>